<evidence type="ECO:0000313" key="1">
    <source>
        <dbReference type="EMBL" id="QSG10038.1"/>
    </source>
</evidence>
<name>A0A897NC47_9EURY</name>
<evidence type="ECO:0000313" key="2">
    <source>
        <dbReference type="Proteomes" id="UP000662973"/>
    </source>
</evidence>
<accession>A0A897NC47</accession>
<dbReference type="AlphaFoldDB" id="A0A897NC47"/>
<sequence>MGRHLRMTAGPERLTAGSYWWLSVRNDIWHAVVPDQFEMG</sequence>
<dbReference type="Proteomes" id="UP000662973">
    <property type="component" value="Chromosome"/>
</dbReference>
<dbReference type="KEGG" id="hds:HSR122_2664"/>
<proteinExistence type="predicted"/>
<organism evidence="1 2">
    <name type="scientific">Halapricum desulfuricans</name>
    <dbReference type="NCBI Taxonomy" id="2841257"/>
    <lineage>
        <taxon>Archaea</taxon>
        <taxon>Methanobacteriati</taxon>
        <taxon>Methanobacteriota</taxon>
        <taxon>Stenosarchaea group</taxon>
        <taxon>Halobacteria</taxon>
        <taxon>Halobacteriales</taxon>
        <taxon>Haloarculaceae</taxon>
        <taxon>Halapricum</taxon>
    </lineage>
</organism>
<reference evidence="1 2" key="1">
    <citation type="submission" date="2020-11" db="EMBL/GenBank/DDBJ databases">
        <title>Carbohydrate-dependent, anaerobic sulfur respiration: A novel catabolism in halophilic archaea.</title>
        <authorList>
            <person name="Sorokin D.Y."/>
            <person name="Messina E."/>
            <person name="Smedile F."/>
            <person name="La Cono V."/>
            <person name="Hallsworth J.E."/>
            <person name="Yakimov M.M."/>
        </authorList>
    </citation>
    <scope>NUCLEOTIDE SEQUENCE [LARGE SCALE GENOMIC DNA]</scope>
    <source>
        <strain evidence="1 2">HSR12-2</strain>
    </source>
</reference>
<dbReference type="EMBL" id="CP064788">
    <property type="protein sequence ID" value="QSG10038.1"/>
    <property type="molecule type" value="Genomic_DNA"/>
</dbReference>
<gene>
    <name evidence="1" type="ORF">HSR122_2664</name>
</gene>
<keyword evidence="2" id="KW-1185">Reference proteome</keyword>
<protein>
    <submittedName>
        <fullName evidence="1">Uncharacterized protein</fullName>
    </submittedName>
</protein>